<protein>
    <recommendedName>
        <fullName evidence="7">C2H2-type domain-containing protein</fullName>
    </recommendedName>
</protein>
<evidence type="ECO:0000256" key="4">
    <source>
        <dbReference type="ARBA" id="ARBA00022833"/>
    </source>
</evidence>
<evidence type="ECO:0000256" key="2">
    <source>
        <dbReference type="ARBA" id="ARBA00022737"/>
    </source>
</evidence>
<feature type="compositionally biased region" description="Basic residues" evidence="6">
    <location>
        <begin position="254"/>
        <end position="263"/>
    </location>
</feature>
<feature type="domain" description="C2H2-type" evidence="7">
    <location>
        <begin position="375"/>
        <end position="400"/>
    </location>
</feature>
<feature type="domain" description="C2H2-type" evidence="7">
    <location>
        <begin position="465"/>
        <end position="495"/>
    </location>
</feature>
<dbReference type="InterPro" id="IPR036236">
    <property type="entry name" value="Znf_C2H2_sf"/>
</dbReference>
<feature type="compositionally biased region" description="Basic and acidic residues" evidence="6">
    <location>
        <begin position="21"/>
        <end position="31"/>
    </location>
</feature>
<feature type="compositionally biased region" description="Polar residues" evidence="6">
    <location>
        <begin position="74"/>
        <end position="83"/>
    </location>
</feature>
<evidence type="ECO:0000256" key="3">
    <source>
        <dbReference type="ARBA" id="ARBA00022771"/>
    </source>
</evidence>
<reference evidence="8 9" key="1">
    <citation type="journal article" date="2020" name="Fungal Divers.">
        <title>Resolving the Mortierellaceae phylogeny through synthesis of multi-gene phylogenetics and phylogenomics.</title>
        <authorList>
            <person name="Vandepol N."/>
            <person name="Liber J."/>
            <person name="Desiro A."/>
            <person name="Na H."/>
            <person name="Kennedy M."/>
            <person name="Barry K."/>
            <person name="Grigoriev I.V."/>
            <person name="Miller A.N."/>
            <person name="O'Donnell K."/>
            <person name="Stajich J.E."/>
            <person name="Bonito G."/>
        </authorList>
    </citation>
    <scope>NUCLEOTIDE SEQUENCE [LARGE SCALE GENOMIC DNA]</scope>
    <source>
        <strain evidence="8 9">AD045</strain>
    </source>
</reference>
<keyword evidence="2" id="KW-0677">Repeat</keyword>
<keyword evidence="4" id="KW-0862">Zinc</keyword>
<feature type="compositionally biased region" description="Low complexity" evidence="6">
    <location>
        <begin position="133"/>
        <end position="147"/>
    </location>
</feature>
<feature type="domain" description="C2H2-type" evidence="7">
    <location>
        <begin position="431"/>
        <end position="461"/>
    </location>
</feature>
<keyword evidence="3 5" id="KW-0863">Zinc-finger</keyword>
<proteinExistence type="predicted"/>
<dbReference type="Pfam" id="PF00096">
    <property type="entry name" value="zf-C2H2"/>
    <property type="match status" value="4"/>
</dbReference>
<feature type="compositionally biased region" description="Polar residues" evidence="6">
    <location>
        <begin position="122"/>
        <end position="132"/>
    </location>
</feature>
<feature type="domain" description="C2H2-type" evidence="7">
    <location>
        <begin position="345"/>
        <end position="374"/>
    </location>
</feature>
<gene>
    <name evidence="8" type="ORF">BGZ96_005472</name>
</gene>
<dbReference type="Gene3D" id="3.30.160.60">
    <property type="entry name" value="Classic Zinc Finger"/>
    <property type="match status" value="9"/>
</dbReference>
<dbReference type="SUPFAM" id="SSF57667">
    <property type="entry name" value="beta-beta-alpha zinc fingers"/>
    <property type="match status" value="4"/>
</dbReference>
<feature type="region of interest" description="Disordered" evidence="6">
    <location>
        <begin position="1"/>
        <end position="149"/>
    </location>
</feature>
<keyword evidence="1" id="KW-0479">Metal-binding</keyword>
<dbReference type="EMBL" id="JAAAIM010000258">
    <property type="protein sequence ID" value="KAG0291107.1"/>
    <property type="molecule type" value="Genomic_DNA"/>
</dbReference>
<evidence type="ECO:0000313" key="9">
    <source>
        <dbReference type="Proteomes" id="UP001194696"/>
    </source>
</evidence>
<accession>A0ABQ7K3Z9</accession>
<feature type="compositionally biased region" description="Low complexity" evidence="6">
    <location>
        <begin position="278"/>
        <end position="288"/>
    </location>
</feature>
<dbReference type="SMART" id="SM00355">
    <property type="entry name" value="ZnF_C2H2"/>
    <property type="match status" value="10"/>
</dbReference>
<dbReference type="PROSITE" id="PS50157">
    <property type="entry name" value="ZINC_FINGER_C2H2_2"/>
    <property type="match status" value="9"/>
</dbReference>
<evidence type="ECO:0000256" key="1">
    <source>
        <dbReference type="ARBA" id="ARBA00022723"/>
    </source>
</evidence>
<organism evidence="8 9">
    <name type="scientific">Linnemannia gamsii</name>
    <dbReference type="NCBI Taxonomy" id="64522"/>
    <lineage>
        <taxon>Eukaryota</taxon>
        <taxon>Fungi</taxon>
        <taxon>Fungi incertae sedis</taxon>
        <taxon>Mucoromycota</taxon>
        <taxon>Mortierellomycotina</taxon>
        <taxon>Mortierellomycetes</taxon>
        <taxon>Mortierellales</taxon>
        <taxon>Mortierellaceae</taxon>
        <taxon>Linnemannia</taxon>
    </lineage>
</organism>
<dbReference type="PANTHER" id="PTHR19818">
    <property type="entry name" value="ZINC FINGER PROTEIN ZIC AND GLI"/>
    <property type="match status" value="1"/>
</dbReference>
<feature type="domain" description="C2H2-type" evidence="7">
    <location>
        <begin position="175"/>
        <end position="205"/>
    </location>
</feature>
<feature type="region of interest" description="Disordered" evidence="6">
    <location>
        <begin position="244"/>
        <end position="304"/>
    </location>
</feature>
<feature type="domain" description="C2H2-type" evidence="7">
    <location>
        <begin position="314"/>
        <end position="344"/>
    </location>
</feature>
<dbReference type="PROSITE" id="PS00028">
    <property type="entry name" value="ZINC_FINGER_C2H2_1"/>
    <property type="match status" value="8"/>
</dbReference>
<feature type="domain" description="C2H2-type" evidence="7">
    <location>
        <begin position="206"/>
        <end position="230"/>
    </location>
</feature>
<feature type="domain" description="C2H2-type" evidence="7">
    <location>
        <begin position="526"/>
        <end position="557"/>
    </location>
</feature>
<feature type="domain" description="C2H2-type" evidence="7">
    <location>
        <begin position="150"/>
        <end position="171"/>
    </location>
</feature>
<comment type="caution">
    <text evidence="8">The sequence shown here is derived from an EMBL/GenBank/DDBJ whole genome shotgun (WGS) entry which is preliminary data.</text>
</comment>
<evidence type="ECO:0000313" key="8">
    <source>
        <dbReference type="EMBL" id="KAG0291107.1"/>
    </source>
</evidence>
<dbReference type="Proteomes" id="UP001194696">
    <property type="component" value="Unassembled WGS sequence"/>
</dbReference>
<name>A0ABQ7K3Z9_9FUNG</name>
<dbReference type="PANTHER" id="PTHR19818:SF139">
    <property type="entry name" value="PAIR-RULE PROTEIN ODD-PAIRED"/>
    <property type="match status" value="1"/>
</dbReference>
<evidence type="ECO:0000259" key="7">
    <source>
        <dbReference type="PROSITE" id="PS50157"/>
    </source>
</evidence>
<sequence length="596" mass="66433">MSTRRKRESTSDNSDESSEYSAEKSHADLRRAMQLWLTSAKGSPSSQASGSKNSPASTLSPQATPLHTQEEPFGNNQASSRTPEWTMKRRKVDLDKAALGCHSGHRDGSSSDNYQDEPIYHTLSTSSKSCAGTTRSPASRAPPSSRTKSFVCQHPECGKAYTKPSRLAEHELRPFKCQEPGCDAGFRREAHLTAHCKSQHGGSRDFVCPQPGCTSAFHTQDKLSRHFKTHPELADPLLATTAITLSAPPSPAPNHRHSRRRSRSLSGLHSDDSDYESYDTSGSGPDQQQSRRRMSVSSEGGGRLAEEIKTTRPYACSWGGCLKRFTKHQKLKAHICMVHEGRKPYPCLAEGCDKSFQTPSKLRKHSLQHSEAKRYACAYPGCGEYFSKWSLLQKHTKINHKTTQCDICGKAILKRNLSAHVKIHDTSRSEVPCTFEGCQKVFSTERTLVTHMRTSHSSSSGPPQFKCEYEDCGQAFSFKHVLERHIRNRHTSPKTKRKKRSDAMEFDVIDALAGFDDEDEVTNMPFACQVPSCNRRFTTEALLKRHLKSREHKTGKVTGLAVLRAMEQDENRTIQDMIALHLDASSSNLNSPNNSA</sequence>
<evidence type="ECO:0000256" key="6">
    <source>
        <dbReference type="SAM" id="MobiDB-lite"/>
    </source>
</evidence>
<evidence type="ECO:0000256" key="5">
    <source>
        <dbReference type="PROSITE-ProRule" id="PRU00042"/>
    </source>
</evidence>
<dbReference type="InterPro" id="IPR013087">
    <property type="entry name" value="Znf_C2H2_type"/>
</dbReference>
<keyword evidence="9" id="KW-1185">Reference proteome</keyword>
<feature type="compositionally biased region" description="Polar residues" evidence="6">
    <location>
        <begin position="36"/>
        <end position="67"/>
    </location>
</feature>
<dbReference type="InterPro" id="IPR050329">
    <property type="entry name" value="GLI_C2H2-zinc-finger"/>
</dbReference>